<keyword evidence="8" id="KW-0408">Iron</keyword>
<dbReference type="RefSeq" id="WP_265569240.1">
    <property type="nucleotide sequence ID" value="NZ_JACICF010000001.1"/>
</dbReference>
<dbReference type="CDD" id="cd01347">
    <property type="entry name" value="ligand_gated_channel"/>
    <property type="match status" value="1"/>
</dbReference>
<dbReference type="InterPro" id="IPR000531">
    <property type="entry name" value="Beta-barrel_TonB"/>
</dbReference>
<evidence type="ECO:0000256" key="12">
    <source>
        <dbReference type="ARBA" id="ARBA00023170"/>
    </source>
</evidence>
<comment type="similarity">
    <text evidence="2 14 15">Belongs to the TonB-dependent receptor family.</text>
</comment>
<keyword evidence="11 14" id="KW-0472">Membrane</keyword>
<feature type="domain" description="TonB-dependent receptor-like beta-barrel" evidence="17">
    <location>
        <begin position="231"/>
        <end position="687"/>
    </location>
</feature>
<evidence type="ECO:0000256" key="9">
    <source>
        <dbReference type="ARBA" id="ARBA00023065"/>
    </source>
</evidence>
<dbReference type="PANTHER" id="PTHR32552:SF68">
    <property type="entry name" value="FERRICHROME OUTER MEMBRANE TRANSPORTER_PHAGE RECEPTOR"/>
    <property type="match status" value="1"/>
</dbReference>
<evidence type="ECO:0000256" key="15">
    <source>
        <dbReference type="RuleBase" id="RU003357"/>
    </source>
</evidence>
<keyword evidence="9" id="KW-0406">Ion transport</keyword>
<dbReference type="AlphaFoldDB" id="A0A839Z4D5"/>
<dbReference type="Proteomes" id="UP000578569">
    <property type="component" value="Unassembled WGS sequence"/>
</dbReference>
<organism evidence="19 20">
    <name type="scientific">Sphingomicrobium lutaoense</name>
    <dbReference type="NCBI Taxonomy" id="515949"/>
    <lineage>
        <taxon>Bacteria</taxon>
        <taxon>Pseudomonadati</taxon>
        <taxon>Pseudomonadota</taxon>
        <taxon>Alphaproteobacteria</taxon>
        <taxon>Sphingomonadales</taxon>
        <taxon>Sphingomonadaceae</taxon>
        <taxon>Sphingomicrobium</taxon>
    </lineage>
</organism>
<evidence type="ECO:0000313" key="20">
    <source>
        <dbReference type="Proteomes" id="UP000578569"/>
    </source>
</evidence>
<proteinExistence type="inferred from homology"/>
<dbReference type="FunFam" id="2.170.130.10:FF:000001">
    <property type="entry name" value="Catecholate siderophore TonB-dependent receptor"/>
    <property type="match status" value="1"/>
</dbReference>
<comment type="subcellular location">
    <subcellularLocation>
        <location evidence="1 14">Cell outer membrane</location>
        <topology evidence="1 14">Multi-pass membrane protein</topology>
    </subcellularLocation>
</comment>
<evidence type="ECO:0000259" key="17">
    <source>
        <dbReference type="Pfam" id="PF00593"/>
    </source>
</evidence>
<keyword evidence="13 14" id="KW-0998">Cell outer membrane</keyword>
<keyword evidence="6 14" id="KW-0812">Transmembrane</keyword>
<keyword evidence="3 14" id="KW-0813">Transport</keyword>
<gene>
    <name evidence="19" type="ORF">FHS50_001495</name>
</gene>
<dbReference type="Pfam" id="PF00593">
    <property type="entry name" value="TonB_dep_Rec_b-barrel"/>
    <property type="match status" value="1"/>
</dbReference>
<dbReference type="Gene3D" id="2.40.170.20">
    <property type="entry name" value="TonB-dependent receptor, beta-barrel domain"/>
    <property type="match status" value="1"/>
</dbReference>
<dbReference type="InterPro" id="IPR037066">
    <property type="entry name" value="Plug_dom_sf"/>
</dbReference>
<keyword evidence="12 19" id="KW-0675">Receptor</keyword>
<protein>
    <submittedName>
        <fullName evidence="19">Catecholate siderophore receptor</fullName>
    </submittedName>
</protein>
<evidence type="ECO:0000256" key="5">
    <source>
        <dbReference type="ARBA" id="ARBA00022496"/>
    </source>
</evidence>
<dbReference type="GO" id="GO:0015891">
    <property type="term" value="P:siderophore transport"/>
    <property type="evidence" value="ECO:0007669"/>
    <property type="project" value="InterPro"/>
</dbReference>
<evidence type="ECO:0000256" key="6">
    <source>
        <dbReference type="ARBA" id="ARBA00022692"/>
    </source>
</evidence>
<dbReference type="InterPro" id="IPR039426">
    <property type="entry name" value="TonB-dep_rcpt-like"/>
</dbReference>
<dbReference type="Pfam" id="PF07715">
    <property type="entry name" value="Plug"/>
    <property type="match status" value="1"/>
</dbReference>
<dbReference type="Gene3D" id="2.170.130.10">
    <property type="entry name" value="TonB-dependent receptor, plug domain"/>
    <property type="match status" value="1"/>
</dbReference>
<dbReference type="InterPro" id="IPR012910">
    <property type="entry name" value="Plug_dom"/>
</dbReference>
<dbReference type="InterPro" id="IPR010105">
    <property type="entry name" value="TonB_sidphr_rcpt"/>
</dbReference>
<dbReference type="GO" id="GO:0009279">
    <property type="term" value="C:cell outer membrane"/>
    <property type="evidence" value="ECO:0007669"/>
    <property type="project" value="UniProtKB-SubCell"/>
</dbReference>
<evidence type="ECO:0000256" key="14">
    <source>
        <dbReference type="PROSITE-ProRule" id="PRU01360"/>
    </source>
</evidence>
<evidence type="ECO:0000313" key="19">
    <source>
        <dbReference type="EMBL" id="MBB3764472.1"/>
    </source>
</evidence>
<keyword evidence="7 16" id="KW-0732">Signal</keyword>
<dbReference type="NCBIfam" id="TIGR01783">
    <property type="entry name" value="TonB-siderophor"/>
    <property type="match status" value="1"/>
</dbReference>
<dbReference type="GO" id="GO:0038023">
    <property type="term" value="F:signaling receptor activity"/>
    <property type="evidence" value="ECO:0007669"/>
    <property type="project" value="InterPro"/>
</dbReference>
<keyword evidence="4 14" id="KW-1134">Transmembrane beta strand</keyword>
<evidence type="ECO:0000256" key="16">
    <source>
        <dbReference type="SAM" id="SignalP"/>
    </source>
</evidence>
<reference evidence="19 20" key="1">
    <citation type="submission" date="2020-08" db="EMBL/GenBank/DDBJ databases">
        <title>Genomic Encyclopedia of Type Strains, Phase IV (KMG-IV): sequencing the most valuable type-strain genomes for metagenomic binning, comparative biology and taxonomic classification.</title>
        <authorList>
            <person name="Goeker M."/>
        </authorList>
    </citation>
    <scope>NUCLEOTIDE SEQUENCE [LARGE SCALE GENOMIC DNA]</scope>
    <source>
        <strain evidence="19 20">DSM 24194</strain>
    </source>
</reference>
<feature type="chain" id="PRO_5032771554" evidence="16">
    <location>
        <begin position="27"/>
        <end position="718"/>
    </location>
</feature>
<keyword evidence="10 15" id="KW-0798">TonB box</keyword>
<dbReference type="GO" id="GO:0015344">
    <property type="term" value="F:siderophore uptake transmembrane transporter activity"/>
    <property type="evidence" value="ECO:0007669"/>
    <property type="project" value="TreeGrafter"/>
</dbReference>
<accession>A0A839Z4D5</accession>
<dbReference type="InterPro" id="IPR036942">
    <property type="entry name" value="Beta-barrel_TonB_sf"/>
</dbReference>
<dbReference type="PROSITE" id="PS52016">
    <property type="entry name" value="TONB_DEPENDENT_REC_3"/>
    <property type="match status" value="1"/>
</dbReference>
<evidence type="ECO:0000259" key="18">
    <source>
        <dbReference type="Pfam" id="PF07715"/>
    </source>
</evidence>
<comment type="caution">
    <text evidence="19">The sequence shown here is derived from an EMBL/GenBank/DDBJ whole genome shotgun (WGS) entry which is preliminary data.</text>
</comment>
<evidence type="ECO:0000256" key="4">
    <source>
        <dbReference type="ARBA" id="ARBA00022452"/>
    </source>
</evidence>
<evidence type="ECO:0000256" key="7">
    <source>
        <dbReference type="ARBA" id="ARBA00022729"/>
    </source>
</evidence>
<keyword evidence="20" id="KW-1185">Reference proteome</keyword>
<evidence type="ECO:0000256" key="8">
    <source>
        <dbReference type="ARBA" id="ARBA00023004"/>
    </source>
</evidence>
<feature type="signal peptide" evidence="16">
    <location>
        <begin position="1"/>
        <end position="26"/>
    </location>
</feature>
<evidence type="ECO:0000256" key="11">
    <source>
        <dbReference type="ARBA" id="ARBA00023136"/>
    </source>
</evidence>
<name>A0A839Z4D5_9SPHN</name>
<dbReference type="PANTHER" id="PTHR32552">
    <property type="entry name" value="FERRICHROME IRON RECEPTOR-RELATED"/>
    <property type="match status" value="1"/>
</dbReference>
<evidence type="ECO:0000256" key="2">
    <source>
        <dbReference type="ARBA" id="ARBA00009810"/>
    </source>
</evidence>
<dbReference type="SUPFAM" id="SSF56935">
    <property type="entry name" value="Porins"/>
    <property type="match status" value="1"/>
</dbReference>
<evidence type="ECO:0000256" key="1">
    <source>
        <dbReference type="ARBA" id="ARBA00004571"/>
    </source>
</evidence>
<sequence length="718" mass="78150">MLKHIHLRHSLLTATALVALPQMASATDMSAAGAEMVEAEPIVITGVRDGYGQKSSSTATKIETDLNDTPQAIAVVTAEQIADQALRSVGDALRYVPGVTVNAGEGHRDQVAIRGQLTTADFFTNGLRDDVQHYRGLYNVERIEVLKGPNALIFGRGGGGGIVNRVTKRPFSDRYMAGALSIDSEGAGFVEFDLNSPLGDTVDGRVNAVYERMDNFRDIEGDRWAVNPTLGWRIGADTKLTLGYEYAEDDRDVDRGIPSARDGSIADPARAVEGFDETFFGTRGLNRTTMEKHVVDMTLDHDFSDALRFTSKALYGDYDKLYRNAVPSSAVTDVDGVPSVKVSAYEDMTLRENFLWQNDLVASFATGMISHQLLVGADYANQDTDAARLRGFFDTLPADQKSPNGRETFVPLADPFVIPPLTFRGGSGERGAHSDVEAIGVYVQDQLSIGEHVDLIAGLRHDWLDIRVQDFVGGTDLSRSDNLWSPRLGLVLKPNEDLSFYASWSRSYLPQSGDQFNSLSPTTASLKPERFTNSEIGVKYRLADGLDLSLAAYRLDRENTRALDPLSNETVLTGAQRSEGVEIDVSGKIGRLSLSGGMAFQDAEIRRDTAAAPAGRTLPFVPDFTASLWGRYDIADGLAAGLGISHQDDIFASISNEVVVDGFTRVDAALFYDVTDNVALQLNVDNLLGEEGIGQAYNDNNLYPLAPRTARATLRFAF</sequence>
<feature type="domain" description="TonB-dependent receptor plug" evidence="18">
    <location>
        <begin position="66"/>
        <end position="162"/>
    </location>
</feature>
<evidence type="ECO:0000256" key="13">
    <source>
        <dbReference type="ARBA" id="ARBA00023237"/>
    </source>
</evidence>
<evidence type="ECO:0000256" key="3">
    <source>
        <dbReference type="ARBA" id="ARBA00022448"/>
    </source>
</evidence>
<dbReference type="EMBL" id="JACICF010000001">
    <property type="protein sequence ID" value="MBB3764472.1"/>
    <property type="molecule type" value="Genomic_DNA"/>
</dbReference>
<keyword evidence="5" id="KW-0410">Iron transport</keyword>
<evidence type="ECO:0000256" key="10">
    <source>
        <dbReference type="ARBA" id="ARBA00023077"/>
    </source>
</evidence>